<reference evidence="2" key="1">
    <citation type="submission" date="2021-02" db="EMBL/GenBank/DDBJ databases">
        <authorList>
            <person name="Nowell W R."/>
        </authorList>
    </citation>
    <scope>NUCLEOTIDE SEQUENCE</scope>
</reference>
<evidence type="ECO:0000313" key="3">
    <source>
        <dbReference type="Proteomes" id="UP000663842"/>
    </source>
</evidence>
<sequence length="98" mass="11289">MLTFEQSEFLSFVVQPQFEQLDRQCRGPVLSASACAIRSFNSPFNFFIQFSNFHQHLQQAKSDIEIVLIDRADKNRRKRLLEHPLAEPASTGLSHPTQ</sequence>
<dbReference type="EMBL" id="CAJOBF010007829">
    <property type="protein sequence ID" value="CAF4242328.1"/>
    <property type="molecule type" value="Genomic_DNA"/>
</dbReference>
<feature type="region of interest" description="Disordered" evidence="1">
    <location>
        <begin position="79"/>
        <end position="98"/>
    </location>
</feature>
<dbReference type="AlphaFoldDB" id="A0A820E837"/>
<accession>A0A820E837</accession>
<feature type="non-terminal residue" evidence="2">
    <location>
        <position position="1"/>
    </location>
</feature>
<organism evidence="2 3">
    <name type="scientific">Rotaria magnacalcarata</name>
    <dbReference type="NCBI Taxonomy" id="392030"/>
    <lineage>
        <taxon>Eukaryota</taxon>
        <taxon>Metazoa</taxon>
        <taxon>Spiralia</taxon>
        <taxon>Gnathifera</taxon>
        <taxon>Rotifera</taxon>
        <taxon>Eurotatoria</taxon>
        <taxon>Bdelloidea</taxon>
        <taxon>Philodinida</taxon>
        <taxon>Philodinidae</taxon>
        <taxon>Rotaria</taxon>
    </lineage>
</organism>
<evidence type="ECO:0000313" key="2">
    <source>
        <dbReference type="EMBL" id="CAF4242328.1"/>
    </source>
</evidence>
<evidence type="ECO:0000256" key="1">
    <source>
        <dbReference type="SAM" id="MobiDB-lite"/>
    </source>
</evidence>
<protein>
    <submittedName>
        <fullName evidence="2">Uncharacterized protein</fullName>
    </submittedName>
</protein>
<dbReference type="Proteomes" id="UP000663842">
    <property type="component" value="Unassembled WGS sequence"/>
</dbReference>
<comment type="caution">
    <text evidence="2">The sequence shown here is derived from an EMBL/GenBank/DDBJ whole genome shotgun (WGS) entry which is preliminary data.</text>
</comment>
<gene>
    <name evidence="2" type="ORF">UXM345_LOCUS30254</name>
</gene>
<proteinExistence type="predicted"/>
<name>A0A820E837_9BILA</name>